<evidence type="ECO:0000256" key="6">
    <source>
        <dbReference type="ARBA" id="ARBA00022771"/>
    </source>
</evidence>
<evidence type="ECO:0000256" key="2">
    <source>
        <dbReference type="ARBA" id="ARBA00010938"/>
    </source>
</evidence>
<keyword evidence="6 8" id="KW-0863">Zinc-finger</keyword>
<dbReference type="PROSITE" id="PS50135">
    <property type="entry name" value="ZF_ZZ_2"/>
    <property type="match status" value="1"/>
</dbReference>
<dbReference type="GO" id="GO:0061630">
    <property type="term" value="F:ubiquitin protein ligase activity"/>
    <property type="evidence" value="ECO:0007669"/>
    <property type="project" value="UniProtKB-EC"/>
</dbReference>
<dbReference type="RefSeq" id="XP_028128901.1">
    <property type="nucleotide sequence ID" value="XM_028273100.1"/>
</dbReference>
<dbReference type="InterPro" id="IPR043145">
    <property type="entry name" value="Znf_ZZ_sf"/>
</dbReference>
<keyword evidence="5" id="KW-0479">Metal-binding</keyword>
<dbReference type="GO" id="GO:0008270">
    <property type="term" value="F:zinc ion binding"/>
    <property type="evidence" value="ECO:0007669"/>
    <property type="project" value="UniProtKB-KW"/>
</dbReference>
<keyword evidence="4" id="KW-0808">Transferase</keyword>
<dbReference type="InterPro" id="IPR000433">
    <property type="entry name" value="Znf_ZZ"/>
</dbReference>
<dbReference type="KEGG" id="dvv:114325144"/>
<comment type="similarity">
    <text evidence="2">Belongs to the KCMF1 family.</text>
</comment>
<protein>
    <recommendedName>
        <fullName evidence="3">RING-type E3 ubiquitin transferase</fullName>
        <ecNumber evidence="3">2.3.2.27</ecNumber>
    </recommendedName>
</protein>
<dbReference type="AlphaFoldDB" id="A0A6P7F0T5"/>
<evidence type="ECO:0000256" key="4">
    <source>
        <dbReference type="ARBA" id="ARBA00022679"/>
    </source>
</evidence>
<organism evidence="10">
    <name type="scientific">Diabrotica virgifera virgifera</name>
    <name type="common">western corn rootworm</name>
    <dbReference type="NCBI Taxonomy" id="50390"/>
    <lineage>
        <taxon>Eukaryota</taxon>
        <taxon>Metazoa</taxon>
        <taxon>Ecdysozoa</taxon>
        <taxon>Arthropoda</taxon>
        <taxon>Hexapoda</taxon>
        <taxon>Insecta</taxon>
        <taxon>Pterygota</taxon>
        <taxon>Neoptera</taxon>
        <taxon>Endopterygota</taxon>
        <taxon>Coleoptera</taxon>
        <taxon>Polyphaga</taxon>
        <taxon>Cucujiformia</taxon>
        <taxon>Chrysomeloidea</taxon>
        <taxon>Chrysomelidae</taxon>
        <taxon>Galerucinae</taxon>
        <taxon>Diabroticina</taxon>
        <taxon>Diabroticites</taxon>
        <taxon>Diabrotica</taxon>
    </lineage>
</organism>
<proteinExistence type="inferred from homology"/>
<feature type="domain" description="ZZ-type" evidence="9">
    <location>
        <begin position="5"/>
        <end position="61"/>
    </location>
</feature>
<dbReference type="GO" id="GO:0023051">
    <property type="term" value="P:regulation of signaling"/>
    <property type="evidence" value="ECO:0007669"/>
    <property type="project" value="UniProtKB-ARBA"/>
</dbReference>
<dbReference type="InParanoid" id="A0A6P7F0T5"/>
<dbReference type="EC" id="2.3.2.27" evidence="3"/>
<evidence type="ECO:0000256" key="3">
    <source>
        <dbReference type="ARBA" id="ARBA00012483"/>
    </source>
</evidence>
<reference evidence="10" key="1">
    <citation type="submission" date="2025-08" db="UniProtKB">
        <authorList>
            <consortium name="RefSeq"/>
        </authorList>
    </citation>
    <scope>IDENTIFICATION</scope>
    <source>
        <tissue evidence="10">Whole insect</tissue>
    </source>
</reference>
<dbReference type="SMART" id="SM00291">
    <property type="entry name" value="ZnF_ZZ"/>
    <property type="match status" value="1"/>
</dbReference>
<dbReference type="Pfam" id="PF05605">
    <property type="entry name" value="zf-Di19"/>
    <property type="match status" value="1"/>
</dbReference>
<evidence type="ECO:0000256" key="1">
    <source>
        <dbReference type="ARBA" id="ARBA00000900"/>
    </source>
</evidence>
<comment type="catalytic activity">
    <reaction evidence="1">
        <text>S-ubiquitinyl-[E2 ubiquitin-conjugating enzyme]-L-cysteine + [acceptor protein]-L-lysine = [E2 ubiquitin-conjugating enzyme]-L-cysteine + N(6)-ubiquitinyl-[acceptor protein]-L-lysine.</text>
        <dbReference type="EC" id="2.3.2.27"/>
    </reaction>
</comment>
<dbReference type="InterPro" id="IPR008598">
    <property type="entry name" value="Di19_Zn-bd"/>
</dbReference>
<dbReference type="SUPFAM" id="SSF57850">
    <property type="entry name" value="RING/U-box"/>
    <property type="match status" value="1"/>
</dbReference>
<dbReference type="Pfam" id="PF00569">
    <property type="entry name" value="ZZ"/>
    <property type="match status" value="1"/>
</dbReference>
<evidence type="ECO:0000256" key="5">
    <source>
        <dbReference type="ARBA" id="ARBA00022723"/>
    </source>
</evidence>
<name>A0A6P7F0T5_DIAVI</name>
<dbReference type="Gene3D" id="3.30.60.90">
    <property type="match status" value="1"/>
</dbReference>
<sequence length="214" mass="23583">MHQNPKGFSCNSCQIQVLLGQRYKCLVCYDYDLCEKCYEHEAKINGHKTDHPFQGLITRSDPEDGVEESETLVNLKLPNYTCPICCSTGFTDGTLQDHVIADHKNNNFKVICPLCAAMPGRDPNLITDDFPGHLTLKHMHSESGRIYTSSPVNEDSANALAELEAQMAALSLSNDSNSSSGMSCLDPCLTPSPSSTDEEEDSSNLGYILILRYI</sequence>
<dbReference type="FunCoup" id="A0A6P7F0T5">
    <property type="interactions" value="2"/>
</dbReference>
<evidence type="ECO:0000256" key="7">
    <source>
        <dbReference type="ARBA" id="ARBA00022833"/>
    </source>
</evidence>
<keyword evidence="7" id="KW-0862">Zinc</keyword>
<dbReference type="CDD" id="cd02338">
    <property type="entry name" value="ZZ_PCMF_like"/>
    <property type="match status" value="1"/>
</dbReference>
<dbReference type="GO" id="GO:0099536">
    <property type="term" value="P:synaptic signaling"/>
    <property type="evidence" value="ECO:0007669"/>
    <property type="project" value="TreeGrafter"/>
</dbReference>
<evidence type="ECO:0000313" key="10">
    <source>
        <dbReference type="RefSeq" id="XP_028128901.1"/>
    </source>
</evidence>
<dbReference type="GO" id="GO:0010646">
    <property type="term" value="P:regulation of cell communication"/>
    <property type="evidence" value="ECO:0007669"/>
    <property type="project" value="UniProtKB-ARBA"/>
</dbReference>
<dbReference type="InterPro" id="IPR050774">
    <property type="entry name" value="KCMF1/Dystrophin"/>
</dbReference>
<dbReference type="GO" id="GO:0005886">
    <property type="term" value="C:plasma membrane"/>
    <property type="evidence" value="ECO:0007669"/>
    <property type="project" value="TreeGrafter"/>
</dbReference>
<dbReference type="PROSITE" id="PS01357">
    <property type="entry name" value="ZF_ZZ_1"/>
    <property type="match status" value="1"/>
</dbReference>
<accession>A0A6P7F0T5</accession>
<dbReference type="OrthoDB" id="7873042at2759"/>
<dbReference type="GO" id="GO:0045202">
    <property type="term" value="C:synapse"/>
    <property type="evidence" value="ECO:0007669"/>
    <property type="project" value="GOC"/>
</dbReference>
<gene>
    <name evidence="10" type="primary">LOC114325144</name>
</gene>
<dbReference type="PANTHER" id="PTHR12268:SF13">
    <property type="entry name" value="E3 UBIQUITIN-PROTEIN LIGASE KCMF1"/>
    <property type="match status" value="1"/>
</dbReference>
<dbReference type="PANTHER" id="PTHR12268">
    <property type="entry name" value="E3 UBIQUITIN-PROTEIN LIGASE KCMF1"/>
    <property type="match status" value="1"/>
</dbReference>
<evidence type="ECO:0000256" key="8">
    <source>
        <dbReference type="PROSITE-ProRule" id="PRU00228"/>
    </source>
</evidence>
<evidence type="ECO:0000259" key="9">
    <source>
        <dbReference type="PROSITE" id="PS50135"/>
    </source>
</evidence>